<reference evidence="8 9" key="1">
    <citation type="submission" date="2016-06" db="EMBL/GenBank/DDBJ databases">
        <authorList>
            <person name="Kjaerup R.B."/>
            <person name="Dalgaard T.S."/>
            <person name="Juul-Madsen H.R."/>
        </authorList>
    </citation>
    <scope>NUCLEOTIDE SEQUENCE [LARGE SCALE GENOMIC DNA]</scope>
    <source>
        <strain evidence="8 9">DSM 16361</strain>
    </source>
</reference>
<dbReference type="Gene3D" id="2.160.10.10">
    <property type="entry name" value="Hexapeptide repeat proteins"/>
    <property type="match status" value="1"/>
</dbReference>
<evidence type="ECO:0000256" key="7">
    <source>
        <dbReference type="ARBA" id="ARBA00067695"/>
    </source>
</evidence>
<evidence type="ECO:0000313" key="8">
    <source>
        <dbReference type="EMBL" id="SBP89783.1"/>
    </source>
</evidence>
<keyword evidence="5 8" id="KW-0012">Acyltransferase</keyword>
<sequence length="203" mass="21592">MDTNPSRHTKRVATSSPEWVAEADDIRRGMRLAAELNKLGIDDAPRIRELFGELTGQPVDETFTLLPPFYTAGGRRIRVGHKVFINQCCTIYDLGGVQIGDLVMIGPNVSLITTGHAMAPAQRRKTIESRPIVIGRNVWIAAGATILGGVTVGDNAVVGAGAVVTHDVPPNTFVAGAPARVVRQLDADDDREADCGTCAPGAR</sequence>
<dbReference type="EMBL" id="FLMQ01000057">
    <property type="protein sequence ID" value="SBP89783.1"/>
    <property type="molecule type" value="Genomic_DNA"/>
</dbReference>
<evidence type="ECO:0000256" key="4">
    <source>
        <dbReference type="ARBA" id="ARBA00022737"/>
    </source>
</evidence>
<dbReference type="InterPro" id="IPR001451">
    <property type="entry name" value="Hexapep"/>
</dbReference>
<evidence type="ECO:0000256" key="6">
    <source>
        <dbReference type="ARBA" id="ARBA00055587"/>
    </source>
</evidence>
<keyword evidence="3 8" id="KW-0808">Transferase</keyword>
<dbReference type="RefSeq" id="WP_094162195.1">
    <property type="nucleotide sequence ID" value="NZ_LT592171.1"/>
</dbReference>
<keyword evidence="9" id="KW-1185">Reference proteome</keyword>
<protein>
    <recommendedName>
        <fullName evidence="7">Nodulation protein L</fullName>
    </recommendedName>
</protein>
<dbReference type="InterPro" id="IPR011004">
    <property type="entry name" value="Trimer_LpxA-like_sf"/>
</dbReference>
<name>A0A238D8Z6_THIDL</name>
<keyword evidence="2" id="KW-0536">Nodulation</keyword>
<dbReference type="GO" id="GO:0008374">
    <property type="term" value="F:O-acyltransferase activity"/>
    <property type="evidence" value="ECO:0007669"/>
    <property type="project" value="TreeGrafter"/>
</dbReference>
<dbReference type="SUPFAM" id="SSF51161">
    <property type="entry name" value="Trimeric LpxA-like enzymes"/>
    <property type="match status" value="1"/>
</dbReference>
<gene>
    <name evidence="8" type="ORF">THIARS_80307</name>
</gene>
<dbReference type="AlphaFoldDB" id="A0A238D8Z6"/>
<comment type="function">
    <text evidence="6">Acetyltransferase implicated in the O-acetylation of Nod factors.</text>
</comment>
<dbReference type="FunFam" id="2.160.10.10:FF:000025">
    <property type="entry name" value="Hexapeptide-repeat containing-acetyltransferase"/>
    <property type="match status" value="1"/>
</dbReference>
<accession>A0A238D8Z6</accession>
<dbReference type="CDD" id="cd03357">
    <property type="entry name" value="LbH_MAT_GAT"/>
    <property type="match status" value="1"/>
</dbReference>
<dbReference type="Proteomes" id="UP000214566">
    <property type="component" value="Unassembled WGS sequence"/>
</dbReference>
<comment type="similarity">
    <text evidence="1">Belongs to the transferase hexapeptide repeat family.</text>
</comment>
<dbReference type="PANTHER" id="PTHR23416">
    <property type="entry name" value="SIALIC ACID SYNTHASE-RELATED"/>
    <property type="match status" value="1"/>
</dbReference>
<keyword evidence="4" id="KW-0677">Repeat</keyword>
<dbReference type="OrthoDB" id="8612290at2"/>
<evidence type="ECO:0000313" key="9">
    <source>
        <dbReference type="Proteomes" id="UP000214566"/>
    </source>
</evidence>
<evidence type="ECO:0000256" key="3">
    <source>
        <dbReference type="ARBA" id="ARBA00022679"/>
    </source>
</evidence>
<proteinExistence type="inferred from homology"/>
<dbReference type="Pfam" id="PF00132">
    <property type="entry name" value="Hexapep"/>
    <property type="match status" value="1"/>
</dbReference>
<organism evidence="8 9">
    <name type="scientific">Thiomonas delicata</name>
    <name type="common">Thiomonas cuprina</name>
    <dbReference type="NCBI Taxonomy" id="364030"/>
    <lineage>
        <taxon>Bacteria</taxon>
        <taxon>Pseudomonadati</taxon>
        <taxon>Pseudomonadota</taxon>
        <taxon>Betaproteobacteria</taxon>
        <taxon>Burkholderiales</taxon>
        <taxon>Thiomonas</taxon>
    </lineage>
</organism>
<dbReference type="PANTHER" id="PTHR23416:SF23">
    <property type="entry name" value="ACETYLTRANSFERASE C18B11.09C-RELATED"/>
    <property type="match status" value="1"/>
</dbReference>
<evidence type="ECO:0000256" key="5">
    <source>
        <dbReference type="ARBA" id="ARBA00023315"/>
    </source>
</evidence>
<evidence type="ECO:0000256" key="1">
    <source>
        <dbReference type="ARBA" id="ARBA00007274"/>
    </source>
</evidence>
<evidence type="ECO:0000256" key="2">
    <source>
        <dbReference type="ARBA" id="ARBA00022458"/>
    </source>
</evidence>
<dbReference type="PROSITE" id="PS00101">
    <property type="entry name" value="HEXAPEP_TRANSFERASES"/>
    <property type="match status" value="1"/>
</dbReference>
<dbReference type="InterPro" id="IPR051159">
    <property type="entry name" value="Hexapeptide_acetyltransf"/>
</dbReference>
<dbReference type="InterPro" id="IPR018357">
    <property type="entry name" value="Hexapep_transf_CS"/>
</dbReference>